<dbReference type="EMBL" id="CADIJX010000002">
    <property type="protein sequence ID" value="CAB3637159.1"/>
    <property type="molecule type" value="Genomic_DNA"/>
</dbReference>
<feature type="transmembrane region" description="Helical" evidence="2">
    <location>
        <begin position="93"/>
        <end position="126"/>
    </location>
</feature>
<keyword evidence="5" id="KW-1185">Reference proteome</keyword>
<feature type="transmembrane region" description="Helical" evidence="2">
    <location>
        <begin position="138"/>
        <end position="157"/>
    </location>
</feature>
<feature type="transmembrane region" description="Helical" evidence="2">
    <location>
        <begin position="31"/>
        <end position="51"/>
    </location>
</feature>
<feature type="domain" description="Prepilin type IV endopeptidase peptidase" evidence="3">
    <location>
        <begin position="10"/>
        <end position="120"/>
    </location>
</feature>
<evidence type="ECO:0000259" key="3">
    <source>
        <dbReference type="Pfam" id="PF01478"/>
    </source>
</evidence>
<organism evidence="4 5">
    <name type="scientific">Achromobacter pestifer</name>
    <dbReference type="NCBI Taxonomy" id="1353889"/>
    <lineage>
        <taxon>Bacteria</taxon>
        <taxon>Pseudomonadati</taxon>
        <taxon>Pseudomonadota</taxon>
        <taxon>Betaproteobacteria</taxon>
        <taxon>Burkholderiales</taxon>
        <taxon>Alcaligenaceae</taxon>
        <taxon>Achromobacter</taxon>
    </lineage>
</organism>
<protein>
    <recommendedName>
        <fullName evidence="3">Prepilin type IV endopeptidase peptidase domain-containing protein</fullName>
    </recommendedName>
</protein>
<dbReference type="Gene3D" id="1.20.120.1220">
    <property type="match status" value="1"/>
</dbReference>
<sequence length="173" mass="19584">MYPGEVLWWLLFASWNLVLIYNDLRFRRVPNGLIIVGFVAQLLWLVAAWVVPGWVYPPRWSGWFMALAGFLAAIPFMFLWARRWMGAGDVKAIAILGLLLGIAPLILILVLASLLAGLHGLLYLIVSRYWPLSHRIRQIPYAAYLGVAALSVASMPLNSAWYSWCSSWCSTQF</sequence>
<feature type="transmembrane region" description="Helical" evidence="2">
    <location>
        <begin position="6"/>
        <end position="24"/>
    </location>
</feature>
<dbReference type="GO" id="GO:0006465">
    <property type="term" value="P:signal peptide processing"/>
    <property type="evidence" value="ECO:0007669"/>
    <property type="project" value="TreeGrafter"/>
</dbReference>
<dbReference type="PANTHER" id="PTHR30487:SF0">
    <property type="entry name" value="PREPILIN LEADER PEPTIDASE_N-METHYLTRANSFERASE-RELATED"/>
    <property type="match status" value="1"/>
</dbReference>
<evidence type="ECO:0000256" key="2">
    <source>
        <dbReference type="SAM" id="Phobius"/>
    </source>
</evidence>
<comment type="similarity">
    <text evidence="1">Belongs to the peptidase A24 family.</text>
</comment>
<name>A0A6S6ZBL0_9BURK</name>
<accession>A0A6S6ZBL0</accession>
<reference evidence="4 5" key="1">
    <citation type="submission" date="2020-04" db="EMBL/GenBank/DDBJ databases">
        <authorList>
            <person name="De Canck E."/>
        </authorList>
    </citation>
    <scope>NUCLEOTIDE SEQUENCE [LARGE SCALE GENOMIC DNA]</scope>
    <source>
        <strain evidence="4 5">LMG 3431</strain>
    </source>
</reference>
<evidence type="ECO:0000313" key="4">
    <source>
        <dbReference type="EMBL" id="CAB3637159.1"/>
    </source>
</evidence>
<dbReference type="InterPro" id="IPR050882">
    <property type="entry name" value="Prepilin_peptidase/N-MTase"/>
</dbReference>
<dbReference type="GO" id="GO:0004190">
    <property type="term" value="F:aspartic-type endopeptidase activity"/>
    <property type="evidence" value="ECO:0007669"/>
    <property type="project" value="InterPro"/>
</dbReference>
<gene>
    <name evidence="4" type="ORF">LMG3431_01724</name>
</gene>
<feature type="transmembrane region" description="Helical" evidence="2">
    <location>
        <begin position="63"/>
        <end position="81"/>
    </location>
</feature>
<dbReference type="AlphaFoldDB" id="A0A6S6ZBL0"/>
<dbReference type="Proteomes" id="UP000494108">
    <property type="component" value="Unassembled WGS sequence"/>
</dbReference>
<dbReference type="GO" id="GO:0005886">
    <property type="term" value="C:plasma membrane"/>
    <property type="evidence" value="ECO:0007669"/>
    <property type="project" value="TreeGrafter"/>
</dbReference>
<dbReference type="PANTHER" id="PTHR30487">
    <property type="entry name" value="TYPE 4 PREPILIN-LIKE PROTEINS LEADER PEPTIDE-PROCESSING ENZYME"/>
    <property type="match status" value="1"/>
</dbReference>
<keyword evidence="2" id="KW-1133">Transmembrane helix</keyword>
<evidence type="ECO:0000256" key="1">
    <source>
        <dbReference type="ARBA" id="ARBA00005801"/>
    </source>
</evidence>
<keyword evidence="2" id="KW-0472">Membrane</keyword>
<dbReference type="InterPro" id="IPR000045">
    <property type="entry name" value="Prepilin_IV_endopep_pep"/>
</dbReference>
<dbReference type="RefSeq" id="WP_246288200.1">
    <property type="nucleotide sequence ID" value="NZ_CADIJX010000002.1"/>
</dbReference>
<proteinExistence type="inferred from homology"/>
<evidence type="ECO:0000313" key="5">
    <source>
        <dbReference type="Proteomes" id="UP000494108"/>
    </source>
</evidence>
<keyword evidence="2" id="KW-0812">Transmembrane</keyword>
<dbReference type="Pfam" id="PF01478">
    <property type="entry name" value="Peptidase_A24"/>
    <property type="match status" value="1"/>
</dbReference>